<proteinExistence type="predicted"/>
<feature type="domain" description="BPL/LPL catalytic" evidence="1">
    <location>
        <begin position="26"/>
        <end position="225"/>
    </location>
</feature>
<dbReference type="GO" id="GO:0016874">
    <property type="term" value="F:ligase activity"/>
    <property type="evidence" value="ECO:0007669"/>
    <property type="project" value="UniProtKB-KW"/>
</dbReference>
<dbReference type="InterPro" id="IPR004143">
    <property type="entry name" value="BPL_LPL_catalytic"/>
</dbReference>
<dbReference type="SUPFAM" id="SSF55681">
    <property type="entry name" value="Class II aaRS and biotin synthetases"/>
    <property type="match status" value="1"/>
</dbReference>
<sequence>MHQVSRFAVGEGLDAERQLLERIQQGEQECALLLWRPQEAALVMPQRMSRLAGFAEAEAECQALGWPVALRDSGGEPVPQSPAVLNVALAYALPPRESEMTRIENAYLRLCHPMLDWLAGMGLEGGLGEVDGAFCDGRYNVTLASRKLVGTAQRWRRRHGDSRHVVLAHAAVLMENQREPMVDVVNAFYRGCGLDDRVRASSHIALDECAGQVWSRLEPLRECYRRTLAEVGLELT</sequence>
<reference evidence="2 3" key="1">
    <citation type="submission" date="2019-08" db="EMBL/GenBank/DDBJ databases">
        <title>Whole-genome Sequencing of e-waste polymer degrading bacterium Pseudomonas sp. strain PE08.</title>
        <authorList>
            <person name="Kirdat K."/>
            <person name="Debbarma P."/>
            <person name="Narawade N."/>
            <person name="Suyal D."/>
            <person name="Thorat V."/>
            <person name="Shouche Y."/>
            <person name="Goel R."/>
            <person name="Yadav A."/>
        </authorList>
    </citation>
    <scope>NUCLEOTIDE SEQUENCE [LARGE SCALE GENOMIC DNA]</scope>
    <source>
        <strain evidence="2 3">PE08</strain>
    </source>
</reference>
<dbReference type="KEGG" id="plal:FXN65_16500"/>
<dbReference type="PANTHER" id="PTHR43679">
    <property type="entry name" value="OCTANOYLTRANSFERASE LIPM-RELATED"/>
    <property type="match status" value="1"/>
</dbReference>
<evidence type="ECO:0000313" key="3">
    <source>
        <dbReference type="Proteomes" id="UP000327179"/>
    </source>
</evidence>
<protein>
    <submittedName>
        <fullName evidence="2">Lipoate--protein ligase family protein</fullName>
    </submittedName>
</protein>
<dbReference type="Pfam" id="PF21948">
    <property type="entry name" value="LplA-B_cat"/>
    <property type="match status" value="1"/>
</dbReference>
<dbReference type="PROSITE" id="PS51733">
    <property type="entry name" value="BPL_LPL_CATALYTIC"/>
    <property type="match status" value="1"/>
</dbReference>
<keyword evidence="3" id="KW-1185">Reference proteome</keyword>
<keyword evidence="2" id="KW-0436">Ligase</keyword>
<dbReference type="PANTHER" id="PTHR43679:SF2">
    <property type="entry name" value="OCTANOYL-[GCVH]:PROTEIN N-OCTANOYLTRANSFERASE"/>
    <property type="match status" value="1"/>
</dbReference>
<accession>A0A5J6QMA3</accession>
<dbReference type="AlphaFoldDB" id="A0A5J6QMA3"/>
<dbReference type="Gene3D" id="3.30.930.10">
    <property type="entry name" value="Bira Bifunctional Protein, Domain 2"/>
    <property type="match status" value="1"/>
</dbReference>
<gene>
    <name evidence="2" type="ORF">FXN65_16500</name>
</gene>
<evidence type="ECO:0000313" key="2">
    <source>
        <dbReference type="EMBL" id="QEY63583.1"/>
    </source>
</evidence>
<dbReference type="InterPro" id="IPR050664">
    <property type="entry name" value="Octanoyltrans_LipM/LipL"/>
</dbReference>
<evidence type="ECO:0000259" key="1">
    <source>
        <dbReference type="PROSITE" id="PS51733"/>
    </source>
</evidence>
<organism evidence="2 3">
    <name type="scientific">Metapseudomonas lalkuanensis</name>
    <dbReference type="NCBI Taxonomy" id="2604832"/>
    <lineage>
        <taxon>Bacteria</taxon>
        <taxon>Pseudomonadati</taxon>
        <taxon>Pseudomonadota</taxon>
        <taxon>Gammaproteobacteria</taxon>
        <taxon>Pseudomonadales</taxon>
        <taxon>Pseudomonadaceae</taxon>
        <taxon>Metapseudomonas</taxon>
    </lineage>
</organism>
<dbReference type="Proteomes" id="UP000327179">
    <property type="component" value="Chromosome"/>
</dbReference>
<dbReference type="RefSeq" id="WP_151134376.1">
    <property type="nucleotide sequence ID" value="NZ_CP043311.1"/>
</dbReference>
<dbReference type="InterPro" id="IPR045864">
    <property type="entry name" value="aa-tRNA-synth_II/BPL/LPL"/>
</dbReference>
<name>A0A5J6QMA3_9GAMM</name>
<dbReference type="EMBL" id="CP043311">
    <property type="protein sequence ID" value="QEY63583.1"/>
    <property type="molecule type" value="Genomic_DNA"/>
</dbReference>